<protein>
    <submittedName>
        <fullName evidence="2">Uncharacterized protein</fullName>
    </submittedName>
</protein>
<feature type="region of interest" description="Disordered" evidence="1">
    <location>
        <begin position="32"/>
        <end position="131"/>
    </location>
</feature>
<dbReference type="EMBL" id="SDEE01001490">
    <property type="protein sequence ID" value="RXW11966.1"/>
    <property type="molecule type" value="Genomic_DNA"/>
</dbReference>
<feature type="compositionally biased region" description="Polar residues" evidence="1">
    <location>
        <begin position="113"/>
        <end position="131"/>
    </location>
</feature>
<evidence type="ECO:0000313" key="2">
    <source>
        <dbReference type="EMBL" id="RXW11966.1"/>
    </source>
</evidence>
<reference evidence="2 3" key="1">
    <citation type="submission" date="2019-01" db="EMBL/GenBank/DDBJ databases">
        <title>Draft genome sequence of Psathyrella aberdarensis IHI B618.</title>
        <authorList>
            <person name="Buettner E."/>
            <person name="Kellner H."/>
        </authorList>
    </citation>
    <scope>NUCLEOTIDE SEQUENCE [LARGE SCALE GENOMIC DNA]</scope>
    <source>
        <strain evidence="2 3">IHI B618</strain>
    </source>
</reference>
<evidence type="ECO:0000313" key="3">
    <source>
        <dbReference type="Proteomes" id="UP000290288"/>
    </source>
</evidence>
<organism evidence="2 3">
    <name type="scientific">Candolleomyces aberdarensis</name>
    <dbReference type="NCBI Taxonomy" id="2316362"/>
    <lineage>
        <taxon>Eukaryota</taxon>
        <taxon>Fungi</taxon>
        <taxon>Dikarya</taxon>
        <taxon>Basidiomycota</taxon>
        <taxon>Agaricomycotina</taxon>
        <taxon>Agaricomycetes</taxon>
        <taxon>Agaricomycetidae</taxon>
        <taxon>Agaricales</taxon>
        <taxon>Agaricineae</taxon>
        <taxon>Psathyrellaceae</taxon>
        <taxon>Candolleomyces</taxon>
    </lineage>
</organism>
<evidence type="ECO:0000256" key="1">
    <source>
        <dbReference type="SAM" id="MobiDB-lite"/>
    </source>
</evidence>
<proteinExistence type="predicted"/>
<gene>
    <name evidence="2" type="ORF">EST38_g13889</name>
</gene>
<keyword evidence="3" id="KW-1185">Reference proteome</keyword>
<accession>A0A4Q2D0L2</accession>
<comment type="caution">
    <text evidence="2">The sequence shown here is derived from an EMBL/GenBank/DDBJ whole genome shotgun (WGS) entry which is preliminary data.</text>
</comment>
<name>A0A4Q2D0L2_9AGAR</name>
<dbReference type="AlphaFoldDB" id="A0A4Q2D0L2"/>
<feature type="non-terminal residue" evidence="2">
    <location>
        <position position="217"/>
    </location>
</feature>
<sequence length="217" mass="23303">MGNILSGVRDIFIVSSILYILFKIHTTPPTYAPHSNASAAPRADSNHVLGNSHLAPPTDCERSVEEDSPSQLATPPVHEEPSGQMDPPAPPAKTGINAQVTLPTDDREYIPQGSRSASRASDVQSQDSGATTRRLSLSVFSNSSNVSIPGARFTIVGGDMTVNNAHHTDLRGIEAVLRRCLRNLPPTVNHNSNNAMVITDALGRTATFPWDIVSTYR</sequence>
<dbReference type="Proteomes" id="UP000290288">
    <property type="component" value="Unassembled WGS sequence"/>
</dbReference>